<evidence type="ECO:0000313" key="3">
    <source>
        <dbReference type="Proteomes" id="UP000184388"/>
    </source>
</evidence>
<accession>A0A9X8QZB4</accession>
<sequence length="305" mass="32252">MDHFTPRNGVLRLTVLAADIAAASTPPTESPPMSLSPARPFRPSRSLCIALALMPVLGVGTLAACDAARASASQERPVKVGLGSASGNPTVQAGDQLRVSADGGVLTAVTVTDPRGRQLVGGFSQGGTVWTSRAKAAPETKYSVLARTKSDDGATTEAKESLTTGKVAKRNRVSFSPRPRGGVVGVDDPIRLTFAFPIRDRGVVERRLSVITDNRSEGAWSWEPTHGGKDRIVWRPTHEWKPGTKVTVRAELNGVDSGDGRFFTKDYGLRFTVGRSAPVRSDLDSDAYITPGLGPTPALWQGPGG</sequence>
<evidence type="ECO:0000259" key="1">
    <source>
        <dbReference type="Pfam" id="PF17964"/>
    </source>
</evidence>
<dbReference type="AlphaFoldDB" id="A0A9X8QZB4"/>
<feature type="domain" description="Bacterial Ig" evidence="1">
    <location>
        <begin position="90"/>
        <end position="256"/>
    </location>
</feature>
<dbReference type="Pfam" id="PF17964">
    <property type="entry name" value="Big_10"/>
    <property type="match status" value="1"/>
</dbReference>
<dbReference type="Gene3D" id="2.60.40.3780">
    <property type="match status" value="1"/>
</dbReference>
<organism evidence="2 3">
    <name type="scientific">Streptomyces yunnanensis</name>
    <dbReference type="NCBI Taxonomy" id="156453"/>
    <lineage>
        <taxon>Bacteria</taxon>
        <taxon>Bacillati</taxon>
        <taxon>Actinomycetota</taxon>
        <taxon>Actinomycetes</taxon>
        <taxon>Kitasatosporales</taxon>
        <taxon>Streptomycetaceae</taxon>
        <taxon>Streptomyces</taxon>
    </lineage>
</organism>
<reference evidence="3" key="1">
    <citation type="submission" date="2016-11" db="EMBL/GenBank/DDBJ databases">
        <authorList>
            <person name="Jaros S."/>
            <person name="Januszkiewicz K."/>
            <person name="Wedrychowicz H."/>
        </authorList>
    </citation>
    <scope>NUCLEOTIDE SEQUENCE [LARGE SCALE GENOMIC DNA]</scope>
    <source>
        <strain evidence="3">CGMCC 4.3555</strain>
    </source>
</reference>
<name>A0A9X8QZB4_9ACTN</name>
<protein>
    <recommendedName>
        <fullName evidence="1">Bacterial Ig domain-containing protein</fullName>
    </recommendedName>
</protein>
<dbReference type="InterPro" id="IPR041280">
    <property type="entry name" value="Big_10"/>
</dbReference>
<proteinExistence type="predicted"/>
<dbReference type="EMBL" id="FRBK01000024">
    <property type="protein sequence ID" value="SHN21518.1"/>
    <property type="molecule type" value="Genomic_DNA"/>
</dbReference>
<comment type="caution">
    <text evidence="2">The sequence shown here is derived from an EMBL/GenBank/DDBJ whole genome shotgun (WGS) entry which is preliminary data.</text>
</comment>
<dbReference type="Gene3D" id="2.60.40.3710">
    <property type="match status" value="1"/>
</dbReference>
<dbReference type="Proteomes" id="UP000184388">
    <property type="component" value="Unassembled WGS sequence"/>
</dbReference>
<gene>
    <name evidence="2" type="ORF">SAMN05216268_12477</name>
</gene>
<evidence type="ECO:0000313" key="2">
    <source>
        <dbReference type="EMBL" id="SHN21518.1"/>
    </source>
</evidence>